<dbReference type="InterPro" id="IPR036259">
    <property type="entry name" value="MFS_trans_sf"/>
</dbReference>
<feature type="transmembrane region" description="Helical" evidence="7">
    <location>
        <begin position="141"/>
        <end position="164"/>
    </location>
</feature>
<evidence type="ECO:0000256" key="4">
    <source>
        <dbReference type="ARBA" id="ARBA00022692"/>
    </source>
</evidence>
<comment type="subcellular location">
    <subcellularLocation>
        <location evidence="1">Cell membrane</location>
        <topology evidence="1">Multi-pass membrane protein</topology>
    </subcellularLocation>
</comment>
<dbReference type="PANTHER" id="PTHR43266:SF9">
    <property type="entry name" value="PERMEASE, MAJOR FACILITATOR SUPERFAMILY-RELATED"/>
    <property type="match status" value="1"/>
</dbReference>
<comment type="caution">
    <text evidence="9">The sequence shown here is derived from an EMBL/GenBank/DDBJ whole genome shotgun (WGS) entry which is preliminary data.</text>
</comment>
<keyword evidence="2" id="KW-0813">Transport</keyword>
<feature type="transmembrane region" description="Helical" evidence="7">
    <location>
        <begin position="12"/>
        <end position="33"/>
    </location>
</feature>
<evidence type="ECO:0000256" key="7">
    <source>
        <dbReference type="SAM" id="Phobius"/>
    </source>
</evidence>
<keyword evidence="5 7" id="KW-1133">Transmembrane helix</keyword>
<evidence type="ECO:0000256" key="3">
    <source>
        <dbReference type="ARBA" id="ARBA00022475"/>
    </source>
</evidence>
<feature type="transmembrane region" description="Helical" evidence="7">
    <location>
        <begin position="292"/>
        <end position="310"/>
    </location>
</feature>
<dbReference type="Gene3D" id="1.20.1250.20">
    <property type="entry name" value="MFS general substrate transporter like domains"/>
    <property type="match status" value="1"/>
</dbReference>
<feature type="transmembrane region" description="Helical" evidence="7">
    <location>
        <begin position="259"/>
        <end position="280"/>
    </location>
</feature>
<protein>
    <submittedName>
        <fullName evidence="9">MFS transporter</fullName>
    </submittedName>
</protein>
<proteinExistence type="predicted"/>
<keyword evidence="10" id="KW-1185">Reference proteome</keyword>
<dbReference type="Pfam" id="PF07690">
    <property type="entry name" value="MFS_1"/>
    <property type="match status" value="1"/>
</dbReference>
<evidence type="ECO:0000313" key="9">
    <source>
        <dbReference type="EMBL" id="RDY27754.1"/>
    </source>
</evidence>
<feature type="domain" description="Major facilitator superfamily (MFS) profile" evidence="8">
    <location>
        <begin position="11"/>
        <end position="412"/>
    </location>
</feature>
<keyword evidence="3" id="KW-1003">Cell membrane</keyword>
<reference evidence="9 10" key="1">
    <citation type="journal article" date="2017" name="Genome Announc.">
        <title>Draft Genome Sequence of Romboutsia weinsteinii sp. nov. Strain CCRI-19649(T) Isolated from Surface Water.</title>
        <authorList>
            <person name="Maheux A.F."/>
            <person name="Boudreau D.K."/>
            <person name="Berube E."/>
            <person name="Boissinot M."/>
            <person name="Cantin P."/>
            <person name="Raymond F."/>
            <person name="Corbeil J."/>
            <person name="Omar R.F."/>
            <person name="Bergeron M.G."/>
        </authorList>
    </citation>
    <scope>NUCLEOTIDE SEQUENCE [LARGE SCALE GENOMIC DNA]</scope>
    <source>
        <strain evidence="9 10">CCRI-19649</strain>
    </source>
</reference>
<dbReference type="EMBL" id="NOJY02000011">
    <property type="protein sequence ID" value="RDY27754.1"/>
    <property type="molecule type" value="Genomic_DNA"/>
</dbReference>
<keyword evidence="6 7" id="KW-0472">Membrane</keyword>
<dbReference type="InterPro" id="IPR020846">
    <property type="entry name" value="MFS_dom"/>
</dbReference>
<dbReference type="CDD" id="cd06173">
    <property type="entry name" value="MFS_MefA_like"/>
    <property type="match status" value="1"/>
</dbReference>
<feature type="transmembrane region" description="Helical" evidence="7">
    <location>
        <begin position="77"/>
        <end position="96"/>
    </location>
</feature>
<feature type="transmembrane region" description="Helical" evidence="7">
    <location>
        <begin position="170"/>
        <end position="188"/>
    </location>
</feature>
<feature type="transmembrane region" description="Helical" evidence="7">
    <location>
        <begin position="45"/>
        <end position="65"/>
    </location>
</feature>
<dbReference type="GO" id="GO:0005886">
    <property type="term" value="C:plasma membrane"/>
    <property type="evidence" value="ECO:0007669"/>
    <property type="project" value="UniProtKB-SubCell"/>
</dbReference>
<gene>
    <name evidence="9" type="ORF">CHL78_008520</name>
</gene>
<feature type="transmembrane region" description="Helical" evidence="7">
    <location>
        <begin position="384"/>
        <end position="402"/>
    </location>
</feature>
<feature type="transmembrane region" description="Helical" evidence="7">
    <location>
        <begin position="102"/>
        <end position="120"/>
    </location>
</feature>
<sequence length="424" mass="46189">MKNTTKLFNKDFTLMVIGQIISLFGNSILRFALPLYLLDTTNSAALFGAVSACSLIPMITVTPFGGIIADRANKRNIMVFLDFLTALLITVFAFSIGKFNLIFMLIVTSMALYGIQGAYQPSVQASIPLLVDRDNLLPGNAVINQVSSLAGLLGPIIGGILYGFYGLTPILIASIICFFVSAVMEIFIKIPYTKQETTSSAFAIVKEDFATSINFIFKEKPVLFKTITLISCFNLFLSSLIMIGIPVIITQILNMSSQAYGVTQGMLAFGGLCGGIMTGILVKKIKIYHSHIILSLAILCLIPMGLVLMFNVSNMISYIVVTACCFLIMALSTLFSIQILTFIQSETPGHLTGKVISFCLAMTMCSPPIGQIIYGYLFEVLKNDAHIIVFIAALASGVIALMSKKVFSSMRNNEVYIEVCNDRE</sequence>
<evidence type="ECO:0000259" key="8">
    <source>
        <dbReference type="PROSITE" id="PS50850"/>
    </source>
</evidence>
<dbReference type="GO" id="GO:0022857">
    <property type="term" value="F:transmembrane transporter activity"/>
    <property type="evidence" value="ECO:0007669"/>
    <property type="project" value="InterPro"/>
</dbReference>
<feature type="transmembrane region" description="Helical" evidence="7">
    <location>
        <begin position="355"/>
        <end position="378"/>
    </location>
</feature>
<dbReference type="PROSITE" id="PS50850">
    <property type="entry name" value="MFS"/>
    <property type="match status" value="1"/>
</dbReference>
<dbReference type="RefSeq" id="WP_094367068.1">
    <property type="nucleotide sequence ID" value="NZ_NOJY02000011.1"/>
</dbReference>
<name>A0A255IKV6_9FIRM</name>
<evidence type="ECO:0000256" key="6">
    <source>
        <dbReference type="ARBA" id="ARBA00023136"/>
    </source>
</evidence>
<evidence type="ECO:0000313" key="10">
    <source>
        <dbReference type="Proteomes" id="UP000215694"/>
    </source>
</evidence>
<dbReference type="SUPFAM" id="SSF103473">
    <property type="entry name" value="MFS general substrate transporter"/>
    <property type="match status" value="1"/>
</dbReference>
<feature type="transmembrane region" description="Helical" evidence="7">
    <location>
        <begin position="316"/>
        <end position="343"/>
    </location>
</feature>
<keyword evidence="4 7" id="KW-0812">Transmembrane</keyword>
<dbReference type="OrthoDB" id="9763297at2"/>
<accession>A0A255IKV6</accession>
<feature type="transmembrane region" description="Helical" evidence="7">
    <location>
        <begin position="227"/>
        <end position="253"/>
    </location>
</feature>
<evidence type="ECO:0000256" key="1">
    <source>
        <dbReference type="ARBA" id="ARBA00004651"/>
    </source>
</evidence>
<evidence type="ECO:0000256" key="5">
    <source>
        <dbReference type="ARBA" id="ARBA00022989"/>
    </source>
</evidence>
<dbReference type="AlphaFoldDB" id="A0A255IKV6"/>
<dbReference type="InterPro" id="IPR011701">
    <property type="entry name" value="MFS"/>
</dbReference>
<organism evidence="9 10">
    <name type="scientific">Romboutsia weinsteinii</name>
    <dbReference type="NCBI Taxonomy" id="2020949"/>
    <lineage>
        <taxon>Bacteria</taxon>
        <taxon>Bacillati</taxon>
        <taxon>Bacillota</taxon>
        <taxon>Clostridia</taxon>
        <taxon>Peptostreptococcales</taxon>
        <taxon>Peptostreptococcaceae</taxon>
        <taxon>Romboutsia</taxon>
    </lineage>
</organism>
<dbReference type="PANTHER" id="PTHR43266">
    <property type="entry name" value="MACROLIDE-EFFLUX PROTEIN"/>
    <property type="match status" value="1"/>
</dbReference>
<evidence type="ECO:0000256" key="2">
    <source>
        <dbReference type="ARBA" id="ARBA00022448"/>
    </source>
</evidence>
<dbReference type="Proteomes" id="UP000215694">
    <property type="component" value="Unassembled WGS sequence"/>
</dbReference>